<dbReference type="RefSeq" id="WP_187577965.1">
    <property type="nucleotide sequence ID" value="NZ_CP060713.1"/>
</dbReference>
<dbReference type="KEGG" id="nmes:H9L09_16685"/>
<feature type="transmembrane region" description="Helical" evidence="1">
    <location>
        <begin position="6"/>
        <end position="24"/>
    </location>
</feature>
<reference evidence="2 3" key="1">
    <citation type="submission" date="2020-08" db="EMBL/GenBank/DDBJ databases">
        <title>Genome sequence of Nocardioides mesophilus KACC 16243T.</title>
        <authorList>
            <person name="Hyun D.-W."/>
            <person name="Bae J.-W."/>
        </authorList>
    </citation>
    <scope>NUCLEOTIDE SEQUENCE [LARGE SCALE GENOMIC DNA]</scope>
    <source>
        <strain evidence="2 3">KACC 16243</strain>
    </source>
</reference>
<evidence type="ECO:0000313" key="2">
    <source>
        <dbReference type="EMBL" id="QNN52123.1"/>
    </source>
</evidence>
<evidence type="ECO:0000313" key="3">
    <source>
        <dbReference type="Proteomes" id="UP000515947"/>
    </source>
</evidence>
<keyword evidence="1" id="KW-0812">Transmembrane</keyword>
<keyword evidence="3" id="KW-1185">Reference proteome</keyword>
<sequence>MLSILFAMLVILALAGTVVVYVAFPHRGEQVPHAPGLAEAMRRGVNALPTLDNQREREHQHH</sequence>
<dbReference type="AlphaFoldDB" id="A0A7G9R948"/>
<keyword evidence="1" id="KW-1133">Transmembrane helix</keyword>
<name>A0A7G9R948_9ACTN</name>
<dbReference type="Proteomes" id="UP000515947">
    <property type="component" value="Chromosome"/>
</dbReference>
<keyword evidence="1" id="KW-0472">Membrane</keyword>
<organism evidence="2 3">
    <name type="scientific">Nocardioides mesophilus</name>
    <dbReference type="NCBI Taxonomy" id="433659"/>
    <lineage>
        <taxon>Bacteria</taxon>
        <taxon>Bacillati</taxon>
        <taxon>Actinomycetota</taxon>
        <taxon>Actinomycetes</taxon>
        <taxon>Propionibacteriales</taxon>
        <taxon>Nocardioidaceae</taxon>
        <taxon>Nocardioides</taxon>
    </lineage>
</organism>
<proteinExistence type="predicted"/>
<dbReference type="EMBL" id="CP060713">
    <property type="protein sequence ID" value="QNN52123.1"/>
    <property type="molecule type" value="Genomic_DNA"/>
</dbReference>
<accession>A0A7G9R948</accession>
<evidence type="ECO:0000256" key="1">
    <source>
        <dbReference type="SAM" id="Phobius"/>
    </source>
</evidence>
<gene>
    <name evidence="2" type="ORF">H9L09_16685</name>
</gene>
<protein>
    <submittedName>
        <fullName evidence="2">Uncharacterized protein</fullName>
    </submittedName>
</protein>